<evidence type="ECO:0000313" key="2">
    <source>
        <dbReference type="Proteomes" id="UP000070544"/>
    </source>
</evidence>
<gene>
    <name evidence="1" type="ORF">M427DRAFT_30966</name>
</gene>
<organism evidence="1 2">
    <name type="scientific">Gonapodya prolifera (strain JEL478)</name>
    <name type="common">Monoblepharis prolifera</name>
    <dbReference type="NCBI Taxonomy" id="1344416"/>
    <lineage>
        <taxon>Eukaryota</taxon>
        <taxon>Fungi</taxon>
        <taxon>Fungi incertae sedis</taxon>
        <taxon>Chytridiomycota</taxon>
        <taxon>Chytridiomycota incertae sedis</taxon>
        <taxon>Monoblepharidomycetes</taxon>
        <taxon>Monoblepharidales</taxon>
        <taxon>Gonapodyaceae</taxon>
        <taxon>Gonapodya</taxon>
    </lineage>
</organism>
<accession>A0A139AK26</accession>
<keyword evidence="2" id="KW-1185">Reference proteome</keyword>
<proteinExistence type="predicted"/>
<dbReference type="Proteomes" id="UP000070544">
    <property type="component" value="Unassembled WGS sequence"/>
</dbReference>
<evidence type="ECO:0000313" key="1">
    <source>
        <dbReference type="EMBL" id="KXS16863.1"/>
    </source>
</evidence>
<dbReference type="EMBL" id="KQ965750">
    <property type="protein sequence ID" value="KXS16863.1"/>
    <property type="molecule type" value="Genomic_DNA"/>
</dbReference>
<protein>
    <submittedName>
        <fullName evidence="1">Uncharacterized protein</fullName>
    </submittedName>
</protein>
<reference evidence="1 2" key="1">
    <citation type="journal article" date="2015" name="Genome Biol. Evol.">
        <title>Phylogenomic analyses indicate that early fungi evolved digesting cell walls of algal ancestors of land plants.</title>
        <authorList>
            <person name="Chang Y."/>
            <person name="Wang S."/>
            <person name="Sekimoto S."/>
            <person name="Aerts A.L."/>
            <person name="Choi C."/>
            <person name="Clum A."/>
            <person name="LaButti K.M."/>
            <person name="Lindquist E.A."/>
            <person name="Yee Ngan C."/>
            <person name="Ohm R.A."/>
            <person name="Salamov A.A."/>
            <person name="Grigoriev I.V."/>
            <person name="Spatafora J.W."/>
            <person name="Berbee M.L."/>
        </authorList>
    </citation>
    <scope>NUCLEOTIDE SEQUENCE [LARGE SCALE GENOMIC DNA]</scope>
    <source>
        <strain evidence="1 2">JEL478</strain>
    </source>
</reference>
<name>A0A139AK26_GONPJ</name>
<sequence length="89" mass="10339">MQCKTTHVDTIRDPDIMKKLEQQRIPTSNQLTLQDMASGKWKRDPVQAFIDEPYQAFMLDWIVVANKLVVPADDSHSKPQSPPDIRRYD</sequence>
<dbReference type="AlphaFoldDB" id="A0A139AK26"/>